<dbReference type="SUPFAM" id="SSF52518">
    <property type="entry name" value="Thiamin diphosphate-binding fold (THDP-binding)"/>
    <property type="match status" value="1"/>
</dbReference>
<dbReference type="Pfam" id="PF00456">
    <property type="entry name" value="Transketolase_N"/>
    <property type="match status" value="1"/>
</dbReference>
<evidence type="ECO:0000313" key="8">
    <source>
        <dbReference type="EMBL" id="RGM00481.1"/>
    </source>
</evidence>
<reference evidence="8 10" key="2">
    <citation type="submission" date="2018-08" db="EMBL/GenBank/DDBJ databases">
        <title>A genome reference for cultivated species of the human gut microbiota.</title>
        <authorList>
            <person name="Zou Y."/>
            <person name="Xue W."/>
            <person name="Luo G."/>
        </authorList>
    </citation>
    <scope>NUCLEOTIDE SEQUENCE [LARGE SCALE GENOMIC DNA]</scope>
    <source>
        <strain evidence="8 10">TF05-11AC</strain>
    </source>
</reference>
<gene>
    <name evidence="7" type="primary">tktB_3</name>
    <name evidence="8" type="ORF">DXC39_21185</name>
    <name evidence="7" type="ORF">ERS852407_04996</name>
</gene>
<proteinExistence type="inferred from homology"/>
<dbReference type="PANTHER" id="PTHR47514:SF1">
    <property type="entry name" value="TRANSKETOLASE N-TERMINAL SECTION-RELATED"/>
    <property type="match status" value="1"/>
</dbReference>
<keyword evidence="4" id="KW-0479">Metal-binding</keyword>
<evidence type="ECO:0000259" key="6">
    <source>
        <dbReference type="Pfam" id="PF00456"/>
    </source>
</evidence>
<evidence type="ECO:0000313" key="9">
    <source>
        <dbReference type="Proteomes" id="UP000095651"/>
    </source>
</evidence>
<dbReference type="EMBL" id="QSSQ01000026">
    <property type="protein sequence ID" value="RGM00481.1"/>
    <property type="molecule type" value="Genomic_DNA"/>
</dbReference>
<dbReference type="InterPro" id="IPR005474">
    <property type="entry name" value="Transketolase_N"/>
</dbReference>
<organism evidence="7 9">
    <name type="scientific">Hungatella hathewayi</name>
    <dbReference type="NCBI Taxonomy" id="154046"/>
    <lineage>
        <taxon>Bacteria</taxon>
        <taxon>Bacillati</taxon>
        <taxon>Bacillota</taxon>
        <taxon>Clostridia</taxon>
        <taxon>Lachnospirales</taxon>
        <taxon>Lachnospiraceae</taxon>
        <taxon>Hungatella</taxon>
    </lineage>
</organism>
<comment type="similarity">
    <text evidence="2">Belongs to the transketolase family.</text>
</comment>
<evidence type="ECO:0000256" key="4">
    <source>
        <dbReference type="ARBA" id="ARBA00022723"/>
    </source>
</evidence>
<protein>
    <submittedName>
        <fullName evidence="7 8">Transketolase</fullName>
        <ecNumber evidence="7">2.2.1.1</ecNumber>
    </submittedName>
</protein>
<dbReference type="InterPro" id="IPR049557">
    <property type="entry name" value="Transketolase_CS"/>
</dbReference>
<dbReference type="PROSITE" id="PS00801">
    <property type="entry name" value="TRANSKETOLASE_1"/>
    <property type="match status" value="1"/>
</dbReference>
<reference evidence="7 9" key="1">
    <citation type="submission" date="2015-09" db="EMBL/GenBank/DDBJ databases">
        <authorList>
            <consortium name="Pathogen Informatics"/>
        </authorList>
    </citation>
    <scope>NUCLEOTIDE SEQUENCE [LARGE SCALE GENOMIC DNA]</scope>
    <source>
        <strain evidence="7 9">2789STDY5608850</strain>
    </source>
</reference>
<sequence length="287" mass="31777">MYDIMKLKTIANQLRIETIESVYRAKSGHIGGCLSAAEIIAVLYFYKMRLDPERPGWEDRDRFVLSKGHSAPILYAALAKKGFFSVEEMSHLRQADSHLQGAPNPKTPGIDMSSGPLGQGLSAAVGMALAARTMKKDFFVYCMLGDGEIEEGQIWEAAMAASKYRLNRLITILDHNEVQMSGTNEEIMPLGDLKDKFDSFGWKTYEINGHSISEIIEILDHVTQESQVEKSEPDKPVMIIANTVKGKGVSFMEGKAEWHGAVPTEEQYDAALAELGKGGTNFNNLRT</sequence>
<evidence type="ECO:0000256" key="3">
    <source>
        <dbReference type="ARBA" id="ARBA00022679"/>
    </source>
</evidence>
<dbReference type="Proteomes" id="UP000095651">
    <property type="component" value="Unassembled WGS sequence"/>
</dbReference>
<dbReference type="EC" id="2.2.1.1" evidence="7"/>
<evidence type="ECO:0000256" key="2">
    <source>
        <dbReference type="ARBA" id="ARBA00007131"/>
    </source>
</evidence>
<dbReference type="GO" id="GO:0046872">
    <property type="term" value="F:metal ion binding"/>
    <property type="evidence" value="ECO:0007669"/>
    <property type="project" value="UniProtKB-KW"/>
</dbReference>
<dbReference type="RefSeq" id="WP_055659283.1">
    <property type="nucleotide sequence ID" value="NZ_CABIXC010000018.1"/>
</dbReference>
<dbReference type="PANTHER" id="PTHR47514">
    <property type="entry name" value="TRANSKETOLASE N-TERMINAL SECTION-RELATED"/>
    <property type="match status" value="1"/>
</dbReference>
<dbReference type="AlphaFoldDB" id="A0A174KFL9"/>
<dbReference type="CDD" id="cd02012">
    <property type="entry name" value="TPP_TK"/>
    <property type="match status" value="1"/>
</dbReference>
<dbReference type="Gene3D" id="3.40.50.970">
    <property type="match status" value="1"/>
</dbReference>
<keyword evidence="3 7" id="KW-0808">Transferase</keyword>
<dbReference type="GO" id="GO:0004802">
    <property type="term" value="F:transketolase activity"/>
    <property type="evidence" value="ECO:0007669"/>
    <property type="project" value="UniProtKB-EC"/>
</dbReference>
<keyword evidence="5" id="KW-0786">Thiamine pyrophosphate</keyword>
<name>A0A174KFL9_9FIRM</name>
<comment type="cofactor">
    <cofactor evidence="1">
        <name>thiamine diphosphate</name>
        <dbReference type="ChEBI" id="CHEBI:58937"/>
    </cofactor>
</comment>
<evidence type="ECO:0000256" key="1">
    <source>
        <dbReference type="ARBA" id="ARBA00001964"/>
    </source>
</evidence>
<accession>A0A174KFL9</accession>
<feature type="domain" description="Transketolase N-terminal" evidence="6">
    <location>
        <begin position="8"/>
        <end position="276"/>
    </location>
</feature>
<evidence type="ECO:0000256" key="5">
    <source>
        <dbReference type="ARBA" id="ARBA00023052"/>
    </source>
</evidence>
<dbReference type="Proteomes" id="UP000261257">
    <property type="component" value="Unassembled WGS sequence"/>
</dbReference>
<dbReference type="EMBL" id="CYZE01000018">
    <property type="protein sequence ID" value="CUP10944.1"/>
    <property type="molecule type" value="Genomic_DNA"/>
</dbReference>
<evidence type="ECO:0000313" key="10">
    <source>
        <dbReference type="Proteomes" id="UP000261257"/>
    </source>
</evidence>
<evidence type="ECO:0000313" key="7">
    <source>
        <dbReference type="EMBL" id="CUP10944.1"/>
    </source>
</evidence>
<dbReference type="InterPro" id="IPR029061">
    <property type="entry name" value="THDP-binding"/>
</dbReference>